<evidence type="ECO:0000256" key="12">
    <source>
        <dbReference type="ARBA" id="ARBA00034864"/>
    </source>
</evidence>
<evidence type="ECO:0000256" key="4">
    <source>
        <dbReference type="ARBA" id="ARBA00022490"/>
    </source>
</evidence>
<dbReference type="Proteomes" id="UP000023152">
    <property type="component" value="Unassembled WGS sequence"/>
</dbReference>
<evidence type="ECO:0000256" key="8">
    <source>
        <dbReference type="ARBA" id="ARBA00022990"/>
    </source>
</evidence>
<gene>
    <name evidence="15" type="ORF">RFI_25322</name>
</gene>
<comment type="subcellular location">
    <subcellularLocation>
        <location evidence="1">Cytoplasm</location>
        <location evidence="1">Cytoskeleton</location>
        <location evidence="1">Microtubule organizing center</location>
        <location evidence="1">Centrosome</location>
    </subcellularLocation>
    <subcellularLocation>
        <location evidence="2">Cytoplasm</location>
        <location evidence="2">Cytoskeleton</location>
        <location evidence="2">Stress fiber</location>
    </subcellularLocation>
    <subcellularLocation>
        <location evidence="3">Cytoplasm</location>
        <location evidence="3">Myofibril</location>
    </subcellularLocation>
</comment>
<evidence type="ECO:0000256" key="13">
    <source>
        <dbReference type="ARBA" id="ARBA00093507"/>
    </source>
</evidence>
<comment type="caution">
    <text evidence="15">The sequence shown here is derived from an EMBL/GenBank/DDBJ whole genome shotgun (WGS) entry which is preliminary data.</text>
</comment>
<dbReference type="InterPro" id="IPR008603">
    <property type="entry name" value="DCTN4"/>
</dbReference>
<feature type="non-terminal residue" evidence="15">
    <location>
        <position position="1"/>
    </location>
</feature>
<feature type="region of interest" description="Disordered" evidence="14">
    <location>
        <begin position="244"/>
        <end position="331"/>
    </location>
</feature>
<evidence type="ECO:0000256" key="7">
    <source>
        <dbReference type="ARBA" id="ARBA00022843"/>
    </source>
</evidence>
<evidence type="ECO:0000256" key="6">
    <source>
        <dbReference type="ARBA" id="ARBA00022553"/>
    </source>
</evidence>
<dbReference type="EMBL" id="ASPP01021777">
    <property type="protein sequence ID" value="ETO12056.1"/>
    <property type="molecule type" value="Genomic_DNA"/>
</dbReference>
<keyword evidence="6" id="KW-0597">Phosphoprotein</keyword>
<feature type="compositionally biased region" description="Basic and acidic residues" evidence="14">
    <location>
        <begin position="295"/>
        <end position="331"/>
    </location>
</feature>
<evidence type="ECO:0000256" key="2">
    <source>
        <dbReference type="ARBA" id="ARBA00004529"/>
    </source>
</evidence>
<dbReference type="GO" id="GO:0001725">
    <property type="term" value="C:stress fiber"/>
    <property type="evidence" value="ECO:0007669"/>
    <property type="project" value="UniProtKB-SubCell"/>
</dbReference>
<evidence type="ECO:0000256" key="5">
    <source>
        <dbReference type="ARBA" id="ARBA00022499"/>
    </source>
</evidence>
<dbReference type="GO" id="GO:0005869">
    <property type="term" value="C:dynactin complex"/>
    <property type="evidence" value="ECO:0007669"/>
    <property type="project" value="InterPro"/>
</dbReference>
<evidence type="ECO:0000256" key="9">
    <source>
        <dbReference type="ARBA" id="ARBA00023054"/>
    </source>
</evidence>
<protein>
    <recommendedName>
        <fullName evidence="12">Dynactin subunit 4</fullName>
    </recommendedName>
</protein>
<evidence type="ECO:0000313" key="15">
    <source>
        <dbReference type="EMBL" id="ETO12056.1"/>
    </source>
</evidence>
<keyword evidence="8" id="KW-0007">Acetylation</keyword>
<proteinExistence type="inferred from homology"/>
<comment type="similarity">
    <text evidence="11">Belongs to the dynactin subunit 4 family.</text>
</comment>
<comment type="subunit">
    <text evidence="13">Subunit of dynactin, a multiprotein complex part of a tripartite complex with dynein and a adapter, such as BICDL1, BICD2 or HOOK3. The dynactin complex is built around ACTR1A/ACTB filament and consists of an actin-related filament composed of a shoulder domain, a pointed end and a barbed end. Its length is defined by its flexible shoulder domain. The soulder is composed of 2 DCTN1 subunits, 4 DCTN2 and 2 DCTN3. The 4 DCNT2 (via N-terminus) bind the ACTR1A filament and act as molecular rulers to determine the length. The pointed end is important for binding dynein-dynactin cargo adapters. Consists of 4 subunits: ACTR10, DCNT4, DCTN5 and DCTN6. The barbed end is composed of a CAPZA1:CAPZB heterodimers, which binds ACTR1A/ACTB filament and dynactin and stabilizes dynactin. Interacts with ATP7B, but not ATP7A, in a copper-dependent manner. Interacts with ANK2; this interaction is required for localization at costameres. Interacts with N4BP2L1.</text>
</comment>
<reference evidence="15 16" key="1">
    <citation type="journal article" date="2013" name="Curr. Biol.">
        <title>The Genome of the Foraminiferan Reticulomyxa filosa.</title>
        <authorList>
            <person name="Glockner G."/>
            <person name="Hulsmann N."/>
            <person name="Schleicher M."/>
            <person name="Noegel A.A."/>
            <person name="Eichinger L."/>
            <person name="Gallinger C."/>
            <person name="Pawlowski J."/>
            <person name="Sierra R."/>
            <person name="Euteneuer U."/>
            <person name="Pillet L."/>
            <person name="Moustafa A."/>
            <person name="Platzer M."/>
            <person name="Groth M."/>
            <person name="Szafranski K."/>
            <person name="Schliwa M."/>
        </authorList>
    </citation>
    <scope>NUCLEOTIDE SEQUENCE [LARGE SCALE GENOMIC DNA]</scope>
</reference>
<feature type="compositionally biased region" description="Acidic residues" evidence="14">
    <location>
        <begin position="112"/>
        <end position="128"/>
    </location>
</feature>
<organism evidence="15 16">
    <name type="scientific">Reticulomyxa filosa</name>
    <dbReference type="NCBI Taxonomy" id="46433"/>
    <lineage>
        <taxon>Eukaryota</taxon>
        <taxon>Sar</taxon>
        <taxon>Rhizaria</taxon>
        <taxon>Retaria</taxon>
        <taxon>Foraminifera</taxon>
        <taxon>Monothalamids</taxon>
        <taxon>Reticulomyxidae</taxon>
        <taxon>Reticulomyxa</taxon>
    </lineage>
</organism>
<keyword evidence="9" id="KW-0175">Coiled coil</keyword>
<keyword evidence="4" id="KW-0963">Cytoplasm</keyword>
<dbReference type="PANTHER" id="PTHR13034">
    <property type="entry name" value="DYNACTIN P62 SUBUNIT"/>
    <property type="match status" value="1"/>
</dbReference>
<accession>X6MEF5</accession>
<evidence type="ECO:0000256" key="3">
    <source>
        <dbReference type="ARBA" id="ARBA00004657"/>
    </source>
</evidence>
<evidence type="ECO:0000256" key="1">
    <source>
        <dbReference type="ARBA" id="ARBA00004300"/>
    </source>
</evidence>
<sequence length="331" mass="37388">IKTTRCCCCICYSEHLPQKFHLTTKESFRCPYKHCSSYVCKPTLSGRGANFDIRTAVLDYLPRVTLEVISGGLVSNVVSKILMRFQNRHMEEAQIQIDTVIAESDTNFNGKDEDEEEEDLNDDDDDDEKKDNEQGHDQPLFDPFIECSKEVITIDPMDIHTKKGVEIRDKTFPNGDFVKGKEAGIHLSFKPKYYEPADIKFTLRVNFSTKLASTDESKTPSPLQEVHLSYLLDFFLGQSIKPGNTNPAPIAEAENNEEGDPTKRHFPRMETTAQLFDDGATKGNYSVPASPRPEITSEEHGTMDHDLDLDGRLDGETKARGSQEYKKPPTQ</sequence>
<keyword evidence="16" id="KW-1185">Reference proteome</keyword>
<keyword evidence="5" id="KW-1017">Isopeptide bond</keyword>
<keyword evidence="10" id="KW-0206">Cytoskeleton</keyword>
<feature type="region of interest" description="Disordered" evidence="14">
    <location>
        <begin position="104"/>
        <end position="141"/>
    </location>
</feature>
<evidence type="ECO:0000256" key="14">
    <source>
        <dbReference type="SAM" id="MobiDB-lite"/>
    </source>
</evidence>
<evidence type="ECO:0000256" key="10">
    <source>
        <dbReference type="ARBA" id="ARBA00023212"/>
    </source>
</evidence>
<dbReference type="AlphaFoldDB" id="X6MEF5"/>
<dbReference type="PANTHER" id="PTHR13034:SF2">
    <property type="entry name" value="DYNACTIN SUBUNIT 4"/>
    <property type="match status" value="1"/>
</dbReference>
<feature type="compositionally biased region" description="Low complexity" evidence="14">
    <location>
        <begin position="244"/>
        <end position="253"/>
    </location>
</feature>
<dbReference type="GO" id="GO:0005813">
    <property type="term" value="C:centrosome"/>
    <property type="evidence" value="ECO:0007669"/>
    <property type="project" value="UniProtKB-SubCell"/>
</dbReference>
<evidence type="ECO:0000256" key="11">
    <source>
        <dbReference type="ARBA" id="ARBA00034776"/>
    </source>
</evidence>
<evidence type="ECO:0000313" key="16">
    <source>
        <dbReference type="Proteomes" id="UP000023152"/>
    </source>
</evidence>
<keyword evidence="7" id="KW-0832">Ubl conjugation</keyword>
<name>X6MEF5_RETFI</name>